<comment type="subcellular location">
    <subcellularLocation>
        <location evidence="3">Nucleus</location>
    </subcellularLocation>
</comment>
<keyword evidence="9" id="KW-0547">Nucleotide-binding</keyword>
<dbReference type="EC" id="2.7.7.19" evidence="5"/>
<reference evidence="17" key="3">
    <citation type="submission" date="2025-09" db="UniProtKB">
        <authorList>
            <consortium name="Ensembl"/>
        </authorList>
    </citation>
    <scope>IDENTIFICATION</scope>
</reference>
<protein>
    <recommendedName>
        <fullName evidence="5">polynucleotide adenylyltransferase</fullName>
        <ecNumber evidence="5">2.7.7.19</ecNumber>
    </recommendedName>
</protein>
<dbReference type="FunFam" id="3.30.460.10:FF:000002">
    <property type="entry name" value="Poly(A) polymerase alpha, putative"/>
    <property type="match status" value="1"/>
</dbReference>
<dbReference type="InterPro" id="IPR007012">
    <property type="entry name" value="PolA_pol_cen_dom"/>
</dbReference>
<dbReference type="InterPro" id="IPR048840">
    <property type="entry name" value="PolA_pol_NTPase"/>
</dbReference>
<proteinExistence type="inferred from homology"/>
<dbReference type="Pfam" id="PF20750">
    <property type="entry name" value="PAP_NTPase"/>
    <property type="match status" value="1"/>
</dbReference>
<evidence type="ECO:0000259" key="16">
    <source>
        <dbReference type="Pfam" id="PF20750"/>
    </source>
</evidence>
<dbReference type="PANTHER" id="PTHR10682">
    <property type="entry name" value="POLY A POLYMERASE"/>
    <property type="match status" value="1"/>
</dbReference>
<evidence type="ECO:0000256" key="3">
    <source>
        <dbReference type="ARBA" id="ARBA00004123"/>
    </source>
</evidence>
<dbReference type="Gene3D" id="3.30.460.10">
    <property type="entry name" value="Beta Polymerase, domain 2"/>
    <property type="match status" value="1"/>
</dbReference>
<feature type="region of interest" description="Disordered" evidence="14">
    <location>
        <begin position="1"/>
        <end position="21"/>
    </location>
</feature>
<evidence type="ECO:0000256" key="13">
    <source>
        <dbReference type="ARBA" id="ARBA00048830"/>
    </source>
</evidence>
<dbReference type="GO" id="GO:0005634">
    <property type="term" value="C:nucleus"/>
    <property type="evidence" value="ECO:0007669"/>
    <property type="project" value="UniProtKB-SubCell"/>
</dbReference>
<evidence type="ECO:0000256" key="14">
    <source>
        <dbReference type="SAM" id="MobiDB-lite"/>
    </source>
</evidence>
<dbReference type="AlphaFoldDB" id="A0A3P9BUN9"/>
<evidence type="ECO:0000256" key="6">
    <source>
        <dbReference type="ARBA" id="ARBA00022664"/>
    </source>
</evidence>
<comment type="similarity">
    <text evidence="4">Belongs to the poly(A) polymerase family.</text>
</comment>
<evidence type="ECO:0000256" key="9">
    <source>
        <dbReference type="ARBA" id="ARBA00022741"/>
    </source>
</evidence>
<dbReference type="SUPFAM" id="SSF81631">
    <property type="entry name" value="PAP/OAS1 substrate-binding domain"/>
    <property type="match status" value="1"/>
</dbReference>
<evidence type="ECO:0000256" key="1">
    <source>
        <dbReference type="ARBA" id="ARBA00001936"/>
    </source>
</evidence>
<evidence type="ECO:0000256" key="4">
    <source>
        <dbReference type="ARBA" id="ARBA00010912"/>
    </source>
</evidence>
<evidence type="ECO:0000313" key="17">
    <source>
        <dbReference type="Ensembl" id="ENSMZEP00005013599.1"/>
    </source>
</evidence>
<sequence length="282" mass="32085">MGQAPTWSDMPRTYGLTGPISEDLPEEENLIQTRKLLDTMKSYNVYENNLELENRERVVKRLESLFRDWLKEMCIEMNVPKVVTEKVGGKIFPFGSYHLGVHSKGADIDALCVGPGFLERKAFFTSFFAKLKAQKEVKDIQAIEEAYVPVITLSWEGIQIDLVFALLPQRSVPDNLDLLNNSIVKNVVDARCVRSFNGYRVTEEILRLVPNVLNFRVALRAIKLWAKQRNIYSNKLGFLGGVSWAIMVARICQVYPNATASTLVIKFFKIFSITKCPLCDNL</sequence>
<comment type="catalytic activity">
    <reaction evidence="13">
        <text>RNA(n) + ATP = RNA(n)-3'-adenine ribonucleotide + diphosphate</text>
        <dbReference type="Rhea" id="RHEA:11332"/>
        <dbReference type="Rhea" id="RHEA-COMP:14527"/>
        <dbReference type="Rhea" id="RHEA-COMP:17347"/>
        <dbReference type="ChEBI" id="CHEBI:30616"/>
        <dbReference type="ChEBI" id="CHEBI:33019"/>
        <dbReference type="ChEBI" id="CHEBI:140395"/>
        <dbReference type="ChEBI" id="CHEBI:173115"/>
        <dbReference type="EC" id="2.7.7.19"/>
    </reaction>
</comment>
<name>A0A3P9BUN9_9CICH</name>
<dbReference type="GO" id="GO:0005524">
    <property type="term" value="F:ATP binding"/>
    <property type="evidence" value="ECO:0007669"/>
    <property type="project" value="UniProtKB-KW"/>
</dbReference>
<comment type="cofactor">
    <cofactor evidence="1">
        <name>Mn(2+)</name>
        <dbReference type="ChEBI" id="CHEBI:29035"/>
    </cofactor>
</comment>
<evidence type="ECO:0000256" key="5">
    <source>
        <dbReference type="ARBA" id="ARBA00012388"/>
    </source>
</evidence>
<keyword evidence="8" id="KW-0479">Metal-binding</keyword>
<keyword evidence="11" id="KW-0460">Magnesium</keyword>
<feature type="domain" description="Poly(A) polymerase nucleotidyltransferase" evidence="16">
    <location>
        <begin position="15"/>
        <end position="209"/>
    </location>
</feature>
<evidence type="ECO:0000259" key="15">
    <source>
        <dbReference type="Pfam" id="PF04928"/>
    </source>
</evidence>
<evidence type="ECO:0000313" key="18">
    <source>
        <dbReference type="Proteomes" id="UP000265160"/>
    </source>
</evidence>
<keyword evidence="6" id="KW-0507">mRNA processing</keyword>
<dbReference type="SUPFAM" id="SSF81301">
    <property type="entry name" value="Nucleotidyltransferase"/>
    <property type="match status" value="1"/>
</dbReference>
<dbReference type="PANTHER" id="PTHR10682:SF10">
    <property type="entry name" value="POLYNUCLEOTIDE ADENYLYLTRANSFERASE"/>
    <property type="match status" value="1"/>
</dbReference>
<dbReference type="InterPro" id="IPR043519">
    <property type="entry name" value="NT_sf"/>
</dbReference>
<evidence type="ECO:0000256" key="12">
    <source>
        <dbReference type="ARBA" id="ARBA00023242"/>
    </source>
</evidence>
<keyword evidence="7" id="KW-0808">Transferase</keyword>
<dbReference type="GeneTree" id="ENSGT00940000168779"/>
<reference evidence="17" key="2">
    <citation type="submission" date="2025-08" db="UniProtKB">
        <authorList>
            <consortium name="Ensembl"/>
        </authorList>
    </citation>
    <scope>IDENTIFICATION</scope>
</reference>
<evidence type="ECO:0000256" key="7">
    <source>
        <dbReference type="ARBA" id="ARBA00022679"/>
    </source>
</evidence>
<dbReference type="GO" id="GO:0046872">
    <property type="term" value="F:metal ion binding"/>
    <property type="evidence" value="ECO:0007669"/>
    <property type="project" value="UniProtKB-KW"/>
</dbReference>
<keyword evidence="10" id="KW-0067">ATP-binding</keyword>
<dbReference type="GO" id="GO:1990817">
    <property type="term" value="F:poly(A) RNA polymerase activity"/>
    <property type="evidence" value="ECO:0007669"/>
    <property type="project" value="UniProtKB-EC"/>
</dbReference>
<evidence type="ECO:0000256" key="11">
    <source>
        <dbReference type="ARBA" id="ARBA00022842"/>
    </source>
</evidence>
<dbReference type="Proteomes" id="UP000265160">
    <property type="component" value="LG15"/>
</dbReference>
<evidence type="ECO:0000256" key="10">
    <source>
        <dbReference type="ARBA" id="ARBA00022840"/>
    </source>
</evidence>
<reference evidence="17 18" key="1">
    <citation type="journal article" date="2014" name="Nature">
        <title>The genomic substrate for adaptive radiation in African cichlid fish.</title>
        <authorList>
            <person name="Brawand D."/>
            <person name="Wagner C.E."/>
            <person name="Li Y.I."/>
            <person name="Malinsky M."/>
            <person name="Keller I."/>
            <person name="Fan S."/>
            <person name="Simakov O."/>
            <person name="Ng A.Y."/>
            <person name="Lim Z.W."/>
            <person name="Bezault E."/>
            <person name="Turner-Maier J."/>
            <person name="Johnson J."/>
            <person name="Alcazar R."/>
            <person name="Noh H.J."/>
            <person name="Russell P."/>
            <person name="Aken B."/>
            <person name="Alfoldi J."/>
            <person name="Amemiya C."/>
            <person name="Azzouzi N."/>
            <person name="Baroiller J.F."/>
            <person name="Barloy-Hubler F."/>
            <person name="Berlin A."/>
            <person name="Bloomquist R."/>
            <person name="Carleton K.L."/>
            <person name="Conte M.A."/>
            <person name="D'Cotta H."/>
            <person name="Eshel O."/>
            <person name="Gaffney L."/>
            <person name="Galibert F."/>
            <person name="Gante H.F."/>
            <person name="Gnerre S."/>
            <person name="Greuter L."/>
            <person name="Guyon R."/>
            <person name="Haddad N.S."/>
            <person name="Haerty W."/>
            <person name="Harris R.M."/>
            <person name="Hofmann H.A."/>
            <person name="Hourlier T."/>
            <person name="Hulata G."/>
            <person name="Jaffe D.B."/>
            <person name="Lara M."/>
            <person name="Lee A.P."/>
            <person name="MacCallum I."/>
            <person name="Mwaiko S."/>
            <person name="Nikaido M."/>
            <person name="Nishihara H."/>
            <person name="Ozouf-Costaz C."/>
            <person name="Penman D.J."/>
            <person name="Przybylski D."/>
            <person name="Rakotomanga M."/>
            <person name="Renn S.C.P."/>
            <person name="Ribeiro F.J."/>
            <person name="Ron M."/>
            <person name="Salzburger W."/>
            <person name="Sanchez-Pulido L."/>
            <person name="Santos M.E."/>
            <person name="Searle S."/>
            <person name="Sharpe T."/>
            <person name="Swofford R."/>
            <person name="Tan F.J."/>
            <person name="Williams L."/>
            <person name="Young S."/>
            <person name="Yin S."/>
            <person name="Okada N."/>
            <person name="Kocher T.D."/>
            <person name="Miska E.A."/>
            <person name="Lander E.S."/>
            <person name="Venkatesh B."/>
            <person name="Fernald R.D."/>
            <person name="Meyer A."/>
            <person name="Ponting C.P."/>
            <person name="Streelman J.T."/>
            <person name="Lindblad-Toh K."/>
            <person name="Seehausen O."/>
            <person name="Di Palma F."/>
        </authorList>
    </citation>
    <scope>NUCLEOTIDE SEQUENCE</scope>
</reference>
<keyword evidence="12" id="KW-0539">Nucleus</keyword>
<dbReference type="Ensembl" id="ENSMZET00005014063.1">
    <property type="protein sequence ID" value="ENSMZEP00005013599.1"/>
    <property type="gene ID" value="ENSMZEG00005010175.1"/>
</dbReference>
<dbReference type="Pfam" id="PF04928">
    <property type="entry name" value="PAP_central"/>
    <property type="match status" value="1"/>
</dbReference>
<organism evidence="17 18">
    <name type="scientific">Maylandia zebra</name>
    <name type="common">zebra mbuna</name>
    <dbReference type="NCBI Taxonomy" id="106582"/>
    <lineage>
        <taxon>Eukaryota</taxon>
        <taxon>Metazoa</taxon>
        <taxon>Chordata</taxon>
        <taxon>Craniata</taxon>
        <taxon>Vertebrata</taxon>
        <taxon>Euteleostomi</taxon>
        <taxon>Actinopterygii</taxon>
        <taxon>Neopterygii</taxon>
        <taxon>Teleostei</taxon>
        <taxon>Neoteleostei</taxon>
        <taxon>Acanthomorphata</taxon>
        <taxon>Ovalentaria</taxon>
        <taxon>Cichlomorphae</taxon>
        <taxon>Cichliformes</taxon>
        <taxon>Cichlidae</taxon>
        <taxon>African cichlids</taxon>
        <taxon>Pseudocrenilabrinae</taxon>
        <taxon>Haplochromini</taxon>
        <taxon>Maylandia</taxon>
        <taxon>Maylandia zebra complex</taxon>
    </lineage>
</organism>
<dbReference type="CDD" id="cd05402">
    <property type="entry name" value="NT_PAP_TUTase"/>
    <property type="match status" value="1"/>
</dbReference>
<evidence type="ECO:0000256" key="2">
    <source>
        <dbReference type="ARBA" id="ARBA00001946"/>
    </source>
</evidence>
<accession>A0A3P9BUN9</accession>
<dbReference type="GO" id="GO:0006397">
    <property type="term" value="P:mRNA processing"/>
    <property type="evidence" value="ECO:0007669"/>
    <property type="project" value="UniProtKB-KW"/>
</dbReference>
<evidence type="ECO:0000256" key="8">
    <source>
        <dbReference type="ARBA" id="ARBA00022723"/>
    </source>
</evidence>
<feature type="domain" description="Poly(A) polymerase central" evidence="15">
    <location>
        <begin position="214"/>
        <end position="276"/>
    </location>
</feature>
<comment type="cofactor">
    <cofactor evidence="2">
        <name>Mg(2+)</name>
        <dbReference type="ChEBI" id="CHEBI:18420"/>
    </cofactor>
</comment>
<keyword evidence="18" id="KW-1185">Reference proteome</keyword>